<dbReference type="SUPFAM" id="SSF53474">
    <property type="entry name" value="alpha/beta-Hydrolases"/>
    <property type="match status" value="1"/>
</dbReference>
<evidence type="ECO:0000256" key="1">
    <source>
        <dbReference type="SAM" id="SignalP"/>
    </source>
</evidence>
<dbReference type="PROSITE" id="PS51257">
    <property type="entry name" value="PROKAR_LIPOPROTEIN"/>
    <property type="match status" value="1"/>
</dbReference>
<dbReference type="PANTHER" id="PTHR43194">
    <property type="entry name" value="HYDROLASE ALPHA/BETA FOLD FAMILY"/>
    <property type="match status" value="1"/>
</dbReference>
<feature type="chain" id="PRO_5046947734" description="Esterase" evidence="1">
    <location>
        <begin position="24"/>
        <end position="350"/>
    </location>
</feature>
<reference evidence="2 3" key="1">
    <citation type="submission" date="2024-04" db="EMBL/GenBank/DDBJ databases">
        <title>Genomic Markers of Mycobacteria.</title>
        <authorList>
            <person name="Soliman M.S."/>
            <person name="Elkholy A."/>
            <person name="Soliman N.S."/>
            <person name="Abbas A."/>
            <person name="Khayrat S."/>
            <person name="Shawky S."/>
        </authorList>
    </citation>
    <scope>NUCLEOTIDE SEQUENCE [LARGE SCALE GENOMIC DNA]</scope>
    <source>
        <strain evidence="2 3">Egy-CU-AM5</strain>
    </source>
</reference>
<dbReference type="PANTHER" id="PTHR43194:SF5">
    <property type="entry name" value="PIMELOYL-[ACYL-CARRIER PROTEIN] METHYL ESTER ESTERASE"/>
    <property type="match status" value="1"/>
</dbReference>
<dbReference type="EMBL" id="JBDLOU010000020">
    <property type="protein sequence ID" value="MEX3738953.1"/>
    <property type="molecule type" value="Genomic_DNA"/>
</dbReference>
<protein>
    <recommendedName>
        <fullName evidence="4">Esterase</fullName>
    </recommendedName>
</protein>
<keyword evidence="3" id="KW-1185">Reference proteome</keyword>
<organism evidence="2 3">
    <name type="scientific">Mycolicibacterium porcinum</name>
    <dbReference type="NCBI Taxonomy" id="39693"/>
    <lineage>
        <taxon>Bacteria</taxon>
        <taxon>Bacillati</taxon>
        <taxon>Actinomycetota</taxon>
        <taxon>Actinomycetes</taxon>
        <taxon>Mycobacteriales</taxon>
        <taxon>Mycobacteriaceae</taxon>
        <taxon>Mycolicibacterium</taxon>
    </lineage>
</organism>
<dbReference type="InterPro" id="IPR029058">
    <property type="entry name" value="AB_hydrolase_fold"/>
</dbReference>
<dbReference type="InterPro" id="IPR050228">
    <property type="entry name" value="Carboxylesterase_BioH"/>
</dbReference>
<proteinExistence type="predicted"/>
<dbReference type="RefSeq" id="WP_368573041.1">
    <property type="nucleotide sequence ID" value="NZ_JBDLOU010000020.1"/>
</dbReference>
<sequence>MQRRTLLKAAGIGVAGASALASAGCGSDGSTLRVRSMSGFHVGGGSLSVRGEATRPMFTAAGVPAATVDPNGDIEIGQLYAHQVRLDNPRTQAPVVFWPGGGLSGVCYEGTPDGRAGWQERFLRDGYDTVVCDPVGGGRAPSARYPEVYPSEPLFRSKAEIWDIFRIGPGSGYATDPGSRAAYPGTRFPVDAFDQSMRQVIPRYKLSDELRLPAYDALFERLGRGILLSHSASGPDAFATVVGNPDRVVAHIAVEPSGSAVPAGTDLSPIKHIPHLVIWGDRIDDEPAAGWRDLWKSTREYTDRLQTAGGNVTWIDLPASGITGNTHMSMWDDNSDQIADLILRWLKDVV</sequence>
<evidence type="ECO:0000313" key="3">
    <source>
        <dbReference type="Proteomes" id="UP001558474"/>
    </source>
</evidence>
<comment type="caution">
    <text evidence="2">The sequence shown here is derived from an EMBL/GenBank/DDBJ whole genome shotgun (WGS) entry which is preliminary data.</text>
</comment>
<gene>
    <name evidence="2" type="ORF">ABFW12_12000</name>
</gene>
<evidence type="ECO:0008006" key="4">
    <source>
        <dbReference type="Google" id="ProtNLM"/>
    </source>
</evidence>
<dbReference type="Gene3D" id="3.40.50.1820">
    <property type="entry name" value="alpha/beta hydrolase"/>
    <property type="match status" value="1"/>
</dbReference>
<evidence type="ECO:0000313" key="2">
    <source>
        <dbReference type="EMBL" id="MEX3738953.1"/>
    </source>
</evidence>
<name>A0ABV3VC19_9MYCO</name>
<dbReference type="Proteomes" id="UP001558474">
    <property type="component" value="Unassembled WGS sequence"/>
</dbReference>
<keyword evidence="1" id="KW-0732">Signal</keyword>
<feature type="signal peptide" evidence="1">
    <location>
        <begin position="1"/>
        <end position="23"/>
    </location>
</feature>
<accession>A0ABV3VC19</accession>